<dbReference type="OrthoDB" id="2691390at2"/>
<dbReference type="AlphaFoldDB" id="A0A0L0QUA4"/>
<evidence type="ECO:0000313" key="1">
    <source>
        <dbReference type="EMBL" id="KNE22087.1"/>
    </source>
</evidence>
<gene>
    <name evidence="1" type="ORF">AFK71_04635</name>
</gene>
<dbReference type="Pfam" id="PF09580">
    <property type="entry name" value="Spore_YhcN_YlaJ"/>
    <property type="match status" value="1"/>
</dbReference>
<dbReference type="InterPro" id="IPR019076">
    <property type="entry name" value="Spore_lipoprot_YhcN/YlaJ-like"/>
</dbReference>
<dbReference type="GeneID" id="66869846"/>
<evidence type="ECO:0000313" key="2">
    <source>
        <dbReference type="Proteomes" id="UP000036780"/>
    </source>
</evidence>
<dbReference type="PATRIC" id="fig|1473.5.peg.3898"/>
<organism evidence="1 2">
    <name type="scientific">Virgibacillus pantothenticus</name>
    <dbReference type="NCBI Taxonomy" id="1473"/>
    <lineage>
        <taxon>Bacteria</taxon>
        <taxon>Bacillati</taxon>
        <taxon>Bacillota</taxon>
        <taxon>Bacilli</taxon>
        <taxon>Bacillales</taxon>
        <taxon>Bacillaceae</taxon>
        <taxon>Virgibacillus</taxon>
    </lineage>
</organism>
<dbReference type="EMBL" id="LGTO01000004">
    <property type="protein sequence ID" value="KNE22087.1"/>
    <property type="molecule type" value="Genomic_DNA"/>
</dbReference>
<name>A0A0L0QUA4_VIRPA</name>
<proteinExistence type="predicted"/>
<dbReference type="PROSITE" id="PS51257">
    <property type="entry name" value="PROKAR_LIPOPROTEIN"/>
    <property type="match status" value="1"/>
</dbReference>
<comment type="caution">
    <text evidence="1">The sequence shown here is derived from an EMBL/GenBank/DDBJ whole genome shotgun (WGS) entry which is preliminary data.</text>
</comment>
<protein>
    <recommendedName>
        <fullName evidence="3">Sporulation protein</fullName>
    </recommendedName>
</protein>
<reference evidence="2" key="1">
    <citation type="submission" date="2015-07" db="EMBL/GenBank/DDBJ databases">
        <title>Fjat-10053 dsm26.</title>
        <authorList>
            <person name="Liu B."/>
            <person name="Wang J."/>
            <person name="Zhu Y."/>
            <person name="Liu G."/>
            <person name="Chen Q."/>
            <person name="Chen Z."/>
            <person name="Lan J."/>
            <person name="Che J."/>
            <person name="Ge C."/>
            <person name="Shi H."/>
            <person name="Pan Z."/>
            <person name="Liu X."/>
        </authorList>
    </citation>
    <scope>NUCLEOTIDE SEQUENCE [LARGE SCALE GENOMIC DNA]</scope>
    <source>
        <strain evidence="2">DSM 26</strain>
    </source>
</reference>
<sequence>MKKIVPIGFAAIFLATGCMDNDTATNERDRIQNQLDPNNELQAPADEELDNRLGYVRYSKEQINNDTEDQRSMRMDRTRMADMITRTMLRADAFEEVATLVTDEEVLIAYEKSNDTDKEKATQIAEKTAASIMPSYFDIYATDNTNLIDDIQSLHNSTTTEGDYDNTIEKIIQQMEESK</sequence>
<accession>A0A0L0QUA4</accession>
<dbReference type="Proteomes" id="UP000036780">
    <property type="component" value="Unassembled WGS sequence"/>
</dbReference>
<keyword evidence="2" id="KW-1185">Reference proteome</keyword>
<dbReference type="RefSeq" id="WP_050350371.1">
    <property type="nucleotide sequence ID" value="NZ_BOSN01000005.1"/>
</dbReference>
<evidence type="ECO:0008006" key="3">
    <source>
        <dbReference type="Google" id="ProtNLM"/>
    </source>
</evidence>